<dbReference type="GO" id="GO:0030246">
    <property type="term" value="F:carbohydrate binding"/>
    <property type="evidence" value="ECO:0007669"/>
    <property type="project" value="InterPro"/>
</dbReference>
<dbReference type="Pfam" id="PF14486">
    <property type="entry name" value="DUF4432"/>
    <property type="match status" value="1"/>
</dbReference>
<protein>
    <recommendedName>
        <fullName evidence="3">DUF4432 domain-containing protein</fullName>
    </recommendedName>
</protein>
<dbReference type="InterPro" id="IPR027839">
    <property type="entry name" value="DUF4432"/>
</dbReference>
<dbReference type="CDD" id="cd01081">
    <property type="entry name" value="Aldose_epim"/>
    <property type="match status" value="1"/>
</dbReference>
<feature type="non-terminal residue" evidence="1">
    <location>
        <position position="328"/>
    </location>
</feature>
<comment type="caution">
    <text evidence="1">The sequence shown here is derived from an EMBL/GenBank/DDBJ whole genome shotgun (WGS) entry which is preliminary data.</text>
</comment>
<proteinExistence type="predicted"/>
<dbReference type="InterPro" id="IPR014718">
    <property type="entry name" value="GH-type_carb-bd"/>
</dbReference>
<dbReference type="Gene3D" id="2.70.98.10">
    <property type="match status" value="1"/>
</dbReference>
<evidence type="ECO:0008006" key="3">
    <source>
        <dbReference type="Google" id="ProtNLM"/>
    </source>
</evidence>
<dbReference type="InterPro" id="IPR011013">
    <property type="entry name" value="Gal_mutarotase_sf_dom"/>
</dbReference>
<dbReference type="STRING" id="1798682.A3C15_00305"/>
<name>A0A1F6M8V6_9BACT</name>
<accession>A0A1F6M8V6</accession>
<sequence>MDQKKRAPVKIDRMGCEIHDHLIGGFRALTLTDGDYSITVLPEKGSDIISMRDDKTDTEFLWTSPQGLRADTPSKNFIDNYEGGWQECFPIGGSAINYRGAQMGQHGEVHALAWRVVDSFHDSGEASITLETHTIKTPFALRKKITLRNHVGLVEIEEWITNESDESLPVLWGHHPALGGNFLDANCKIDAPAKKVWSYVLPENSETGQFDQSISGAWPHLVNKRGEIIDLSEVAPPESKTADMLFISDFTDGWISVTNRERKAGLAFLFDPQLFPVMWFWQMYGGGTGYPWFGRAYTMALEPFTGVPNPNASDIDHVAGTKLIAGRE</sequence>
<gene>
    <name evidence="1" type="ORF">A3C15_00305</name>
</gene>
<organism evidence="1 2">
    <name type="scientific">Candidatus Magasanikbacteria bacterium RIFCSPHIGHO2_02_FULL_50_9b</name>
    <dbReference type="NCBI Taxonomy" id="1798682"/>
    <lineage>
        <taxon>Bacteria</taxon>
        <taxon>Candidatus Magasanikiibacteriota</taxon>
    </lineage>
</organism>
<reference evidence="1 2" key="1">
    <citation type="journal article" date="2016" name="Nat. Commun.">
        <title>Thousands of microbial genomes shed light on interconnected biogeochemical processes in an aquifer system.</title>
        <authorList>
            <person name="Anantharaman K."/>
            <person name="Brown C.T."/>
            <person name="Hug L.A."/>
            <person name="Sharon I."/>
            <person name="Castelle C.J."/>
            <person name="Probst A.J."/>
            <person name="Thomas B.C."/>
            <person name="Singh A."/>
            <person name="Wilkins M.J."/>
            <person name="Karaoz U."/>
            <person name="Brodie E.L."/>
            <person name="Williams K.H."/>
            <person name="Hubbard S.S."/>
            <person name="Banfield J.F."/>
        </authorList>
    </citation>
    <scope>NUCLEOTIDE SEQUENCE [LARGE SCALE GENOMIC DNA]</scope>
</reference>
<evidence type="ECO:0000313" key="1">
    <source>
        <dbReference type="EMBL" id="OGH67953.1"/>
    </source>
</evidence>
<evidence type="ECO:0000313" key="2">
    <source>
        <dbReference type="Proteomes" id="UP000176532"/>
    </source>
</evidence>
<dbReference type="SUPFAM" id="SSF74650">
    <property type="entry name" value="Galactose mutarotase-like"/>
    <property type="match status" value="1"/>
</dbReference>
<dbReference type="GO" id="GO:0005975">
    <property type="term" value="P:carbohydrate metabolic process"/>
    <property type="evidence" value="ECO:0007669"/>
    <property type="project" value="InterPro"/>
</dbReference>
<dbReference type="AlphaFoldDB" id="A0A1F6M8V6"/>
<dbReference type="EMBL" id="MFQD01000028">
    <property type="protein sequence ID" value="OGH67953.1"/>
    <property type="molecule type" value="Genomic_DNA"/>
</dbReference>
<dbReference type="GO" id="GO:0003824">
    <property type="term" value="F:catalytic activity"/>
    <property type="evidence" value="ECO:0007669"/>
    <property type="project" value="InterPro"/>
</dbReference>
<dbReference type="Proteomes" id="UP000176532">
    <property type="component" value="Unassembled WGS sequence"/>
</dbReference>